<dbReference type="RefSeq" id="WP_193927889.1">
    <property type="nucleotide sequence ID" value="NZ_JADEYC010000012.1"/>
</dbReference>
<dbReference type="Proteomes" id="UP000598360">
    <property type="component" value="Unassembled WGS sequence"/>
</dbReference>
<dbReference type="GO" id="GO:0016773">
    <property type="term" value="F:phosphotransferase activity, alcohol group as acceptor"/>
    <property type="evidence" value="ECO:0007669"/>
    <property type="project" value="InterPro"/>
</dbReference>
<name>A0A929FZI1_9PSEU</name>
<keyword evidence="2" id="KW-0808">Transferase</keyword>
<evidence type="ECO:0000256" key="1">
    <source>
        <dbReference type="SAM" id="MobiDB-lite"/>
    </source>
</evidence>
<dbReference type="InterPro" id="IPR005338">
    <property type="entry name" value="Anhydro_N_Ac-Mur_kinase"/>
</dbReference>
<sequence>MLSGTSMDGIDVAAAEVVLDGTTIRLRHLGSTSTPYPAGLRDELVRATSGRDCDAGALCRLDTRIGERFARAAVAGTELAGGRADLVASLGQTAHHWIDAHGRARGTLQLGAPAWIAERTGLPVVADFRARDVAAGGQGAPLAAVLDALWLPGTGFADVALNLGGIANLTLARPGRTLAFDTGPGNALLDLAAQRATGIPQDAGGALAGSGHVHADLLDLLLDDPYYRRSPPKSTGKEHFGAAHLDAALHRLGTPIDAADLLATLTELTAETAAAACRDLGAAGVVVSGGGVHNPVLLTALRSRLDPIPLRTSDEFGMPADDKEALLTALLGVLTWHGIAADVPAATGAAGPRLLGSVTPGAEPLRMPEPAEQRPRELLVLPAETEPEQP</sequence>
<dbReference type="PANTHER" id="PTHR30605">
    <property type="entry name" value="ANHYDRO-N-ACETYLMURAMIC ACID KINASE"/>
    <property type="match status" value="1"/>
</dbReference>
<dbReference type="Pfam" id="PF03702">
    <property type="entry name" value="AnmK"/>
    <property type="match status" value="1"/>
</dbReference>
<dbReference type="GO" id="GO:0009254">
    <property type="term" value="P:peptidoglycan turnover"/>
    <property type="evidence" value="ECO:0007669"/>
    <property type="project" value="InterPro"/>
</dbReference>
<comment type="caution">
    <text evidence="2">The sequence shown here is derived from an EMBL/GenBank/DDBJ whole genome shotgun (WGS) entry which is preliminary data.</text>
</comment>
<dbReference type="AlphaFoldDB" id="A0A929FZI1"/>
<dbReference type="SUPFAM" id="SSF53067">
    <property type="entry name" value="Actin-like ATPase domain"/>
    <property type="match status" value="1"/>
</dbReference>
<reference evidence="2" key="1">
    <citation type="submission" date="2020-10" db="EMBL/GenBank/DDBJ databases">
        <title>Diversity and distribution of actinomycetes associated with coral in the coast of Hainan.</title>
        <authorList>
            <person name="Li F."/>
        </authorList>
    </citation>
    <scope>NUCLEOTIDE SEQUENCE</scope>
    <source>
        <strain evidence="2">HNM0983</strain>
    </source>
</reference>
<protein>
    <submittedName>
        <fullName evidence="2">Anhydro-N-acetylmuramic acid kinase</fullName>
        <ecNumber evidence="2">2.7.1.170</ecNumber>
    </submittedName>
</protein>
<dbReference type="PANTHER" id="PTHR30605:SF0">
    <property type="entry name" value="ANHYDRO-N-ACETYLMURAMIC ACID KINASE"/>
    <property type="match status" value="1"/>
</dbReference>
<dbReference type="GO" id="GO:0016301">
    <property type="term" value="F:kinase activity"/>
    <property type="evidence" value="ECO:0007669"/>
    <property type="project" value="UniProtKB-KW"/>
</dbReference>
<keyword evidence="3" id="KW-1185">Reference proteome</keyword>
<organism evidence="2 3">
    <name type="scientific">Saccharopolyspora montiporae</name>
    <dbReference type="NCBI Taxonomy" id="2781240"/>
    <lineage>
        <taxon>Bacteria</taxon>
        <taxon>Bacillati</taxon>
        <taxon>Actinomycetota</taxon>
        <taxon>Actinomycetes</taxon>
        <taxon>Pseudonocardiales</taxon>
        <taxon>Pseudonocardiaceae</taxon>
        <taxon>Saccharopolyspora</taxon>
    </lineage>
</organism>
<dbReference type="GO" id="GO:0005524">
    <property type="term" value="F:ATP binding"/>
    <property type="evidence" value="ECO:0007669"/>
    <property type="project" value="InterPro"/>
</dbReference>
<feature type="region of interest" description="Disordered" evidence="1">
    <location>
        <begin position="350"/>
        <end position="390"/>
    </location>
</feature>
<evidence type="ECO:0000313" key="2">
    <source>
        <dbReference type="EMBL" id="MBE9374394.1"/>
    </source>
</evidence>
<dbReference type="Gene3D" id="3.30.420.40">
    <property type="match status" value="2"/>
</dbReference>
<proteinExistence type="predicted"/>
<dbReference type="GO" id="GO:0006040">
    <property type="term" value="P:amino sugar metabolic process"/>
    <property type="evidence" value="ECO:0007669"/>
    <property type="project" value="InterPro"/>
</dbReference>
<evidence type="ECO:0000313" key="3">
    <source>
        <dbReference type="Proteomes" id="UP000598360"/>
    </source>
</evidence>
<keyword evidence="2" id="KW-0418">Kinase</keyword>
<dbReference type="EC" id="2.7.1.170" evidence="2"/>
<accession>A0A929FZI1</accession>
<dbReference type="InterPro" id="IPR043129">
    <property type="entry name" value="ATPase_NBD"/>
</dbReference>
<dbReference type="NCBIfam" id="NF007146">
    <property type="entry name" value="PRK09585.2-6"/>
    <property type="match status" value="1"/>
</dbReference>
<gene>
    <name evidence="2" type="ORF">IQ251_08015</name>
</gene>
<dbReference type="EMBL" id="JADEYC010000012">
    <property type="protein sequence ID" value="MBE9374394.1"/>
    <property type="molecule type" value="Genomic_DNA"/>
</dbReference>